<dbReference type="AlphaFoldDB" id="E0R950"/>
<gene>
    <name evidence="1" type="primary">nrm-RB</name>
</gene>
<proteinExistence type="evidence at transcript level"/>
<accession>E0R950</accession>
<sequence length="107" mass="11706">MLNFESGQFGILKCNTDSMLSKSPVAGEASMYFSLIKYRLSFLSIGTPSFCQDMSHRGTHSMRQVKVAFGEECKMPVYGGKFLMKNGGACTSKFTVAITPLPPSLYA</sequence>
<dbReference type="EMBL" id="BT125618">
    <property type="protein sequence ID" value="ADM33446.1"/>
    <property type="molecule type" value="mRNA"/>
</dbReference>
<organism evidence="1">
    <name type="scientific">Drosophila melanogaster</name>
    <name type="common">Fruit fly</name>
    <dbReference type="NCBI Taxonomy" id="7227"/>
    <lineage>
        <taxon>Eukaryota</taxon>
        <taxon>Metazoa</taxon>
        <taxon>Ecdysozoa</taxon>
        <taxon>Arthropoda</taxon>
        <taxon>Hexapoda</taxon>
        <taxon>Insecta</taxon>
        <taxon>Pterygota</taxon>
        <taxon>Neoptera</taxon>
        <taxon>Endopterygota</taxon>
        <taxon>Diptera</taxon>
        <taxon>Brachycera</taxon>
        <taxon>Muscomorpha</taxon>
        <taxon>Ephydroidea</taxon>
        <taxon>Drosophilidae</taxon>
        <taxon>Drosophila</taxon>
        <taxon>Sophophora</taxon>
    </lineage>
</organism>
<evidence type="ECO:0000313" key="1">
    <source>
        <dbReference type="EMBL" id="ADM33446.1"/>
    </source>
</evidence>
<reference evidence="1" key="1">
    <citation type="submission" date="2010-08" db="EMBL/GenBank/DDBJ databases">
        <authorList>
            <person name="Carlson J."/>
            <person name="Booth B."/>
            <person name="Frise E."/>
            <person name="Park S."/>
            <person name="Wan K."/>
            <person name="Yu C."/>
            <person name="Celniker S."/>
        </authorList>
    </citation>
    <scope>NUCLEOTIDE SEQUENCE</scope>
</reference>
<name>E0R950_DROME</name>
<protein>
    <submittedName>
        <fullName evidence="1">RT09851p</fullName>
    </submittedName>
</protein>